<dbReference type="EnsemblMetazoa" id="AFAF016146-RA">
    <property type="protein sequence ID" value="AFAF016146-PA"/>
    <property type="gene ID" value="AFAF016146"/>
</dbReference>
<evidence type="ECO:0000313" key="1">
    <source>
        <dbReference type="EnsemblMetazoa" id="AFAF016146-PA"/>
    </source>
</evidence>
<dbReference type="AlphaFoldDB" id="A0A182QSV5"/>
<dbReference type="EMBL" id="AXCN02001829">
    <property type="status" value="NOT_ANNOTATED_CDS"/>
    <property type="molecule type" value="Genomic_DNA"/>
</dbReference>
<reference evidence="2" key="1">
    <citation type="submission" date="2014-01" db="EMBL/GenBank/DDBJ databases">
        <title>The Genome Sequence of Anopheles farauti FAR1 (V2).</title>
        <authorList>
            <consortium name="The Broad Institute Genomics Platform"/>
            <person name="Neafsey D.E."/>
            <person name="Besansky N."/>
            <person name="Howell P."/>
            <person name="Walton C."/>
            <person name="Young S.K."/>
            <person name="Zeng Q."/>
            <person name="Gargeya S."/>
            <person name="Fitzgerald M."/>
            <person name="Haas B."/>
            <person name="Abouelleil A."/>
            <person name="Allen A.W."/>
            <person name="Alvarado L."/>
            <person name="Arachchi H.M."/>
            <person name="Berlin A.M."/>
            <person name="Chapman S.B."/>
            <person name="Gainer-Dewar J."/>
            <person name="Goldberg J."/>
            <person name="Griggs A."/>
            <person name="Gujja S."/>
            <person name="Hansen M."/>
            <person name="Howarth C."/>
            <person name="Imamovic A."/>
            <person name="Ireland A."/>
            <person name="Larimer J."/>
            <person name="McCowan C."/>
            <person name="Murphy C."/>
            <person name="Pearson M."/>
            <person name="Poon T.W."/>
            <person name="Priest M."/>
            <person name="Roberts A."/>
            <person name="Saif S."/>
            <person name="Shea T."/>
            <person name="Sisk P."/>
            <person name="Sykes S."/>
            <person name="Wortman J."/>
            <person name="Nusbaum C."/>
            <person name="Birren B."/>
        </authorList>
    </citation>
    <scope>NUCLEOTIDE SEQUENCE [LARGE SCALE GENOMIC DNA]</scope>
    <source>
        <strain evidence="2">FAR1</strain>
    </source>
</reference>
<evidence type="ECO:0000313" key="2">
    <source>
        <dbReference type="Proteomes" id="UP000075886"/>
    </source>
</evidence>
<protein>
    <submittedName>
        <fullName evidence="1">Uncharacterized protein</fullName>
    </submittedName>
</protein>
<name>A0A182QSV5_9DIPT</name>
<dbReference type="Proteomes" id="UP000075886">
    <property type="component" value="Unassembled WGS sequence"/>
</dbReference>
<reference evidence="1" key="2">
    <citation type="submission" date="2020-05" db="UniProtKB">
        <authorList>
            <consortium name="EnsemblMetazoa"/>
        </authorList>
    </citation>
    <scope>IDENTIFICATION</scope>
    <source>
        <strain evidence="1">FAR1</strain>
    </source>
</reference>
<organism evidence="1 2">
    <name type="scientific">Anopheles farauti</name>
    <dbReference type="NCBI Taxonomy" id="69004"/>
    <lineage>
        <taxon>Eukaryota</taxon>
        <taxon>Metazoa</taxon>
        <taxon>Ecdysozoa</taxon>
        <taxon>Arthropoda</taxon>
        <taxon>Hexapoda</taxon>
        <taxon>Insecta</taxon>
        <taxon>Pterygota</taxon>
        <taxon>Neoptera</taxon>
        <taxon>Endopterygota</taxon>
        <taxon>Diptera</taxon>
        <taxon>Nematocera</taxon>
        <taxon>Culicoidea</taxon>
        <taxon>Culicidae</taxon>
        <taxon>Anophelinae</taxon>
        <taxon>Anopheles</taxon>
    </lineage>
</organism>
<keyword evidence="2" id="KW-1185">Reference proteome</keyword>
<sequence>MLMERNSSVLLARWRDGWRLLSGPAIESSWGMYGKRQTLPKSTANPITANRNSAFWLHVSRRRSPVSATTMLRSFPPGARIWAVSVVPLAELPFVAVAVPCGSDDASAGSSRVPFVPGDVVCHESRFLPPSPVPCRVPEPPEPEEFVVPAYSCRDHKDGTKAETFPVTISR</sequence>
<dbReference type="VEuPathDB" id="VectorBase:AFAF016146"/>
<proteinExistence type="predicted"/>
<accession>A0A182QSV5</accession>